<proteinExistence type="predicted"/>
<gene>
    <name evidence="2" type="primary">dhh</name>
    <name evidence="2" type="ORF">MCAN360_0015</name>
</gene>
<evidence type="ECO:0000313" key="3">
    <source>
        <dbReference type="Proteomes" id="UP000031641"/>
    </source>
</evidence>
<protein>
    <submittedName>
        <fullName evidence="2">DHH family phosphoesterase</fullName>
    </submittedName>
</protein>
<dbReference type="RefSeq" id="WP_045433126.1">
    <property type="nucleotide sequence ID" value="NZ_AP014631.1"/>
</dbReference>
<dbReference type="AlphaFoldDB" id="A0A077L5N1"/>
<dbReference type="Gene3D" id="3.90.1640.10">
    <property type="entry name" value="inorganic pyrophosphatase (n-terminal core)"/>
    <property type="match status" value="1"/>
</dbReference>
<feature type="domain" description="DHHA1" evidence="1">
    <location>
        <begin position="216"/>
        <end position="302"/>
    </location>
</feature>
<dbReference type="InterPro" id="IPR003156">
    <property type="entry name" value="DHHA1_dom"/>
</dbReference>
<accession>A0A077L5N1</accession>
<dbReference type="Pfam" id="PF02272">
    <property type="entry name" value="DHHA1"/>
    <property type="match status" value="1"/>
</dbReference>
<keyword evidence="3" id="KW-1185">Reference proteome</keyword>
<evidence type="ECO:0000259" key="1">
    <source>
        <dbReference type="Pfam" id="PF02272"/>
    </source>
</evidence>
<dbReference type="Gene3D" id="3.10.310.30">
    <property type="match status" value="1"/>
</dbReference>
<dbReference type="HOGENOM" id="CLU_039720_0_0_14"/>
<reference evidence="3" key="1">
    <citation type="journal article" date="2014" name="Genome Announc.">
        <title>Complete Genome Sequence of Mycoplasma canadense Strain HAZ 360_1 from Bovine Mastitic Milk in Japan.</title>
        <authorList>
            <person name="Hata E."/>
        </authorList>
    </citation>
    <scope>NUCLEOTIDE SEQUENCE [LARGE SCALE GENOMIC DNA]</scope>
    <source>
        <strain evidence="3">HAZ360_1</strain>
    </source>
</reference>
<dbReference type="EMBL" id="AP014631">
    <property type="protein sequence ID" value="BAP39322.1"/>
    <property type="molecule type" value="Genomic_DNA"/>
</dbReference>
<sequence>MKKQFEQFWNILSQYEYITLCTHINPDGDTIGSAVAFKEIIQLNIPSVKKVEISGGDCPRNLNFLFDNHLSLVDQEMFDKSLKVVVDTSTVNRVYDKRVVAKESIKFDHHPVVDEFMFGIGGDYWPATGQLLTQMVIELNLKTNQKALQGLAVAIITDTAQFTERDITSTTFDAMSYLLNQGLEYKKVLQNLKLNNEEKKIIFNTISKLKIEGIVSYIVSEVEITNDIVRPLVNQFLAITNTEVSLVILKQKNNFYRCSIRSIDSYDVSLIAEKFGGGGHKNSAGFNIDSLDKLKVVLNEINNH</sequence>
<dbReference type="Proteomes" id="UP000031641">
    <property type="component" value="Chromosome"/>
</dbReference>
<dbReference type="PANTHER" id="PTHR47618:SF1">
    <property type="entry name" value="BIFUNCTIONAL OLIGORIBONUCLEASE AND PAP PHOSPHATASE NRNA"/>
    <property type="match status" value="1"/>
</dbReference>
<dbReference type="KEGG" id="mcan:MCAN360_0015"/>
<dbReference type="SUPFAM" id="SSF64182">
    <property type="entry name" value="DHH phosphoesterases"/>
    <property type="match status" value="1"/>
</dbReference>
<dbReference type="InterPro" id="IPR051319">
    <property type="entry name" value="Oligoribo/pAp-PDE_c-di-AMP_PDE"/>
</dbReference>
<dbReference type="InterPro" id="IPR038763">
    <property type="entry name" value="DHH_sf"/>
</dbReference>
<organism evidence="2 3">
    <name type="scientific">Metamycoplasma canadense</name>
    <dbReference type="NCBI Taxonomy" id="29554"/>
    <lineage>
        <taxon>Bacteria</taxon>
        <taxon>Bacillati</taxon>
        <taxon>Mycoplasmatota</taxon>
        <taxon>Mycoplasmoidales</taxon>
        <taxon>Metamycoplasmataceae</taxon>
        <taxon>Metamycoplasma</taxon>
    </lineage>
</organism>
<dbReference type="PANTHER" id="PTHR47618">
    <property type="entry name" value="BIFUNCTIONAL OLIGORIBONUCLEASE AND PAP PHOSPHATASE NRNA"/>
    <property type="match status" value="1"/>
</dbReference>
<dbReference type="OrthoDB" id="9803668at2"/>
<name>A0A077L5N1_9BACT</name>
<evidence type="ECO:0000313" key="2">
    <source>
        <dbReference type="EMBL" id="BAP39322.1"/>
    </source>
</evidence>
<dbReference type="GO" id="GO:0003676">
    <property type="term" value="F:nucleic acid binding"/>
    <property type="evidence" value="ECO:0007669"/>
    <property type="project" value="InterPro"/>
</dbReference>